<dbReference type="GO" id="GO:0005506">
    <property type="term" value="F:iron ion binding"/>
    <property type="evidence" value="ECO:0007669"/>
    <property type="project" value="InterPro"/>
</dbReference>
<evidence type="ECO:0000313" key="10">
    <source>
        <dbReference type="EMBL" id="CAH1253000.1"/>
    </source>
</evidence>
<evidence type="ECO:0000256" key="7">
    <source>
        <dbReference type="ARBA" id="ARBA00037122"/>
    </source>
</evidence>
<reference evidence="10" key="1">
    <citation type="submission" date="2022-01" db="EMBL/GenBank/DDBJ databases">
        <authorList>
            <person name="Braso-Vives M."/>
        </authorList>
    </citation>
    <scope>NUCLEOTIDE SEQUENCE</scope>
</reference>
<dbReference type="InterPro" id="IPR006694">
    <property type="entry name" value="Fatty_acid_hydroxylase"/>
</dbReference>
<evidence type="ECO:0000259" key="9">
    <source>
        <dbReference type="Pfam" id="PF04116"/>
    </source>
</evidence>
<comment type="subcellular location">
    <subcellularLocation>
        <location evidence="1">Endomembrane system</location>
        <topology evidence="1">Multi-pass membrane protein</topology>
    </subcellularLocation>
</comment>
<dbReference type="EMBL" id="OV696687">
    <property type="protein sequence ID" value="CAH1253000.1"/>
    <property type="molecule type" value="Genomic_DNA"/>
</dbReference>
<evidence type="ECO:0000256" key="1">
    <source>
        <dbReference type="ARBA" id="ARBA00004127"/>
    </source>
</evidence>
<keyword evidence="4" id="KW-0560">Oxidoreductase</keyword>
<keyword evidence="6" id="KW-0472">Membrane</keyword>
<name>A0A8J9ZGR0_BRALA</name>
<evidence type="ECO:0000256" key="4">
    <source>
        <dbReference type="ARBA" id="ARBA00023002"/>
    </source>
</evidence>
<evidence type="ECO:0000256" key="8">
    <source>
        <dbReference type="ARBA" id="ARBA00041444"/>
    </source>
</evidence>
<dbReference type="Proteomes" id="UP000838412">
    <property type="component" value="Chromosome 2"/>
</dbReference>
<keyword evidence="5" id="KW-0443">Lipid metabolism</keyword>
<evidence type="ECO:0000313" key="11">
    <source>
        <dbReference type="Proteomes" id="UP000838412"/>
    </source>
</evidence>
<gene>
    <name evidence="10" type="primary">AGMO</name>
    <name evidence="10" type="ORF">BLAG_LOCUS12920</name>
</gene>
<dbReference type="PANTHER" id="PTHR21624">
    <property type="entry name" value="STEROL DESATURASE-RELATED PROTEIN"/>
    <property type="match status" value="1"/>
</dbReference>
<feature type="domain" description="Fatty acid hydroxylase" evidence="9">
    <location>
        <begin position="125"/>
        <end position="175"/>
    </location>
</feature>
<evidence type="ECO:0000256" key="6">
    <source>
        <dbReference type="ARBA" id="ARBA00023136"/>
    </source>
</evidence>
<dbReference type="AlphaFoldDB" id="A0A8J9ZGR0"/>
<dbReference type="InterPro" id="IPR051689">
    <property type="entry name" value="Sterol_desaturase/TMEM195"/>
</dbReference>
<evidence type="ECO:0000256" key="3">
    <source>
        <dbReference type="ARBA" id="ARBA00022989"/>
    </source>
</evidence>
<keyword evidence="11" id="KW-1185">Reference proteome</keyword>
<protein>
    <recommendedName>
        <fullName evidence="8">Transmembrane protein 195</fullName>
    </recommendedName>
</protein>
<dbReference type="GO" id="GO:0008610">
    <property type="term" value="P:lipid biosynthetic process"/>
    <property type="evidence" value="ECO:0007669"/>
    <property type="project" value="InterPro"/>
</dbReference>
<dbReference type="GO" id="GO:0005783">
    <property type="term" value="C:endoplasmic reticulum"/>
    <property type="evidence" value="ECO:0007669"/>
    <property type="project" value="TreeGrafter"/>
</dbReference>
<dbReference type="GO" id="GO:0050479">
    <property type="term" value="F:glyceryl-ether monooxygenase activity"/>
    <property type="evidence" value="ECO:0007669"/>
    <property type="project" value="TreeGrafter"/>
</dbReference>
<dbReference type="OrthoDB" id="6354873at2759"/>
<evidence type="ECO:0000256" key="5">
    <source>
        <dbReference type="ARBA" id="ARBA00023098"/>
    </source>
</evidence>
<accession>A0A8J9ZGR0</accession>
<dbReference type="GO" id="GO:0006643">
    <property type="term" value="P:membrane lipid metabolic process"/>
    <property type="evidence" value="ECO:0007669"/>
    <property type="project" value="TreeGrafter"/>
</dbReference>
<keyword evidence="3" id="KW-1133">Transmembrane helix</keyword>
<organism evidence="10 11">
    <name type="scientific">Branchiostoma lanceolatum</name>
    <name type="common">Common lancelet</name>
    <name type="synonym">Amphioxus lanceolatum</name>
    <dbReference type="NCBI Taxonomy" id="7740"/>
    <lineage>
        <taxon>Eukaryota</taxon>
        <taxon>Metazoa</taxon>
        <taxon>Chordata</taxon>
        <taxon>Cephalochordata</taxon>
        <taxon>Leptocardii</taxon>
        <taxon>Amphioxiformes</taxon>
        <taxon>Branchiostomatidae</taxon>
        <taxon>Branchiostoma</taxon>
    </lineage>
</organism>
<keyword evidence="2" id="KW-0812">Transmembrane</keyword>
<evidence type="ECO:0000256" key="2">
    <source>
        <dbReference type="ARBA" id="ARBA00022692"/>
    </source>
</evidence>
<dbReference type="Pfam" id="PF04116">
    <property type="entry name" value="FA_hydroxylase"/>
    <property type="match status" value="1"/>
</dbReference>
<comment type="function">
    <text evidence="7">Glyceryl-ether monooxygenase that cleaves the O-alkyl bond of ether lipids. Ether lipids are essential components of brain membranes.</text>
</comment>
<dbReference type="GO" id="GO:0016020">
    <property type="term" value="C:membrane"/>
    <property type="evidence" value="ECO:0007669"/>
    <property type="project" value="GOC"/>
</dbReference>
<dbReference type="PANTHER" id="PTHR21624:SF1">
    <property type="entry name" value="ALKYLGLYCEROL MONOOXYGENASE"/>
    <property type="match status" value="1"/>
</dbReference>
<sequence length="371" mass="42303">MEGLKDAQMHPSSSTSPSFATGFRQIFYLVSPTETTFETLEEVPNYVKQAMPFVVFLFLVETLVAWIQNRTTPRFSNVVASGGVALVTQIVRLLTVGVEMTAYVWLYRHLRLVDMSWDSPLTWWTAFFGVEYGYYWSHRMHHEVNILWAAHQVHHSSDDYNILSSLRTSAFQRCTSFVSNDATKHNMGKNFGGTLIIWDRLFGTFHQESGPLVYGLRTAVNTWDPVWIQFHHFVCIWQTFWNTPGLWNKLRVLFAGPGRAVGKRQLGSMQGVPKVQPTSKYDRSGCFGNCWKTGNYNVDTVLYGSHSGLQIDCSAYGTFPLCVSFGNRISVVAIRCPVDVTTSPYSHHLSLPRWFCRLLECQSYDVTQCDP</sequence>
<proteinExistence type="predicted"/>